<evidence type="ECO:0000256" key="3">
    <source>
        <dbReference type="ARBA" id="ARBA00012528"/>
    </source>
</evidence>
<evidence type="ECO:0000256" key="11">
    <source>
        <dbReference type="SAM" id="Phobius"/>
    </source>
</evidence>
<evidence type="ECO:0000259" key="13">
    <source>
        <dbReference type="PROSITE" id="PS50887"/>
    </source>
</evidence>
<evidence type="ECO:0000256" key="9">
    <source>
        <dbReference type="ARBA" id="ARBA00023012"/>
    </source>
</evidence>
<dbReference type="NCBIfam" id="TIGR00254">
    <property type="entry name" value="GGDEF"/>
    <property type="match status" value="1"/>
</dbReference>
<gene>
    <name evidence="14" type="ORF">CWE15_00475</name>
</gene>
<keyword evidence="6" id="KW-0547">Nucleotide-binding</keyword>
<reference evidence="14 15" key="1">
    <citation type="journal article" date="2011" name="Front. Microbiol.">
        <title>Genomic signatures of strain selection and enhancement in Bacillus atrophaeus var. globigii, a historical biowarfare simulant.</title>
        <authorList>
            <person name="Gibbons H.S."/>
            <person name="Broomall S.M."/>
            <person name="McNew L.A."/>
            <person name="Daligault H."/>
            <person name="Chapman C."/>
            <person name="Bruce D."/>
            <person name="Karavis M."/>
            <person name="Krepps M."/>
            <person name="McGregor P.A."/>
            <person name="Hong C."/>
            <person name="Park K.H."/>
            <person name="Akmal A."/>
            <person name="Feldman A."/>
            <person name="Lin J.S."/>
            <person name="Chang W.E."/>
            <person name="Higgs B.W."/>
            <person name="Demirev P."/>
            <person name="Lindquist J."/>
            <person name="Liem A."/>
            <person name="Fochler E."/>
            <person name="Read T.D."/>
            <person name="Tapia R."/>
            <person name="Johnson S."/>
            <person name="Bishop-Lilly K.A."/>
            <person name="Detter C."/>
            <person name="Han C."/>
            <person name="Sozhamannan S."/>
            <person name="Rosenzweig C.N."/>
            <person name="Skowronski E.W."/>
        </authorList>
    </citation>
    <scope>NUCLEOTIDE SEQUENCE [LARGE SCALE GENOMIC DNA]</scope>
    <source>
        <strain evidence="14 15">AIT1</strain>
    </source>
</reference>
<dbReference type="OrthoDB" id="9812260at2"/>
<dbReference type="GO" id="GO:0005524">
    <property type="term" value="F:ATP binding"/>
    <property type="evidence" value="ECO:0007669"/>
    <property type="project" value="UniProtKB-KW"/>
</dbReference>
<evidence type="ECO:0000256" key="8">
    <source>
        <dbReference type="ARBA" id="ARBA00022840"/>
    </source>
</evidence>
<evidence type="ECO:0000256" key="1">
    <source>
        <dbReference type="ARBA" id="ARBA00001946"/>
    </source>
</evidence>
<dbReference type="SUPFAM" id="SSF55785">
    <property type="entry name" value="PYP-like sensor domain (PAS domain)"/>
    <property type="match status" value="1"/>
</dbReference>
<dbReference type="InterPro" id="IPR050469">
    <property type="entry name" value="Diguanylate_Cyclase"/>
</dbReference>
<evidence type="ECO:0000256" key="7">
    <source>
        <dbReference type="ARBA" id="ARBA00022777"/>
    </source>
</evidence>
<dbReference type="SUPFAM" id="SSF55073">
    <property type="entry name" value="Nucleotide cyclase"/>
    <property type="match status" value="1"/>
</dbReference>
<dbReference type="SMART" id="SM00267">
    <property type="entry name" value="GGDEF"/>
    <property type="match status" value="1"/>
</dbReference>
<name>A0A432X8J1_9GAMM</name>
<organism evidence="14 15">
    <name type="scientific">Aliidiomarina taiwanensis</name>
    <dbReference type="NCBI Taxonomy" id="946228"/>
    <lineage>
        <taxon>Bacteria</taxon>
        <taxon>Pseudomonadati</taxon>
        <taxon>Pseudomonadota</taxon>
        <taxon>Gammaproteobacteria</taxon>
        <taxon>Alteromonadales</taxon>
        <taxon>Idiomarinaceae</taxon>
        <taxon>Aliidiomarina</taxon>
    </lineage>
</organism>
<dbReference type="GO" id="GO:0000160">
    <property type="term" value="P:phosphorelay signal transduction system"/>
    <property type="evidence" value="ECO:0007669"/>
    <property type="project" value="UniProtKB-KW"/>
</dbReference>
<feature type="domain" description="GGDEF" evidence="13">
    <location>
        <begin position="516"/>
        <end position="646"/>
    </location>
</feature>
<dbReference type="GO" id="GO:1902201">
    <property type="term" value="P:negative regulation of bacterial-type flagellum-dependent cell motility"/>
    <property type="evidence" value="ECO:0007669"/>
    <property type="project" value="TreeGrafter"/>
</dbReference>
<evidence type="ECO:0000256" key="10">
    <source>
        <dbReference type="ARBA" id="ARBA00034247"/>
    </source>
</evidence>
<evidence type="ECO:0000313" key="15">
    <source>
        <dbReference type="Proteomes" id="UP000286976"/>
    </source>
</evidence>
<keyword evidence="15" id="KW-1185">Reference proteome</keyword>
<evidence type="ECO:0000256" key="2">
    <source>
        <dbReference type="ARBA" id="ARBA00004370"/>
    </source>
</evidence>
<dbReference type="InterPro" id="IPR000160">
    <property type="entry name" value="GGDEF_dom"/>
</dbReference>
<evidence type="ECO:0000256" key="6">
    <source>
        <dbReference type="ARBA" id="ARBA00022741"/>
    </source>
</evidence>
<dbReference type="GO" id="GO:0016301">
    <property type="term" value="F:kinase activity"/>
    <property type="evidence" value="ECO:0007669"/>
    <property type="project" value="UniProtKB-KW"/>
</dbReference>
<keyword evidence="9" id="KW-0902">Two-component regulatory system</keyword>
<dbReference type="GO" id="GO:0005886">
    <property type="term" value="C:plasma membrane"/>
    <property type="evidence" value="ECO:0007669"/>
    <property type="project" value="TreeGrafter"/>
</dbReference>
<evidence type="ECO:0000313" key="14">
    <source>
        <dbReference type="EMBL" id="RUO43712.1"/>
    </source>
</evidence>
<keyword evidence="5" id="KW-0808">Transferase</keyword>
<dbReference type="EC" id="2.7.7.65" evidence="3"/>
<dbReference type="SUPFAM" id="SSF103190">
    <property type="entry name" value="Sensory domain-like"/>
    <property type="match status" value="2"/>
</dbReference>
<keyword evidence="11" id="KW-1133">Transmembrane helix</keyword>
<evidence type="ECO:0000259" key="12">
    <source>
        <dbReference type="PROSITE" id="PS50112"/>
    </source>
</evidence>
<dbReference type="Pfam" id="PF13426">
    <property type="entry name" value="PAS_9"/>
    <property type="match status" value="1"/>
</dbReference>
<dbReference type="InterPro" id="IPR029787">
    <property type="entry name" value="Nucleotide_cyclase"/>
</dbReference>
<dbReference type="PANTHER" id="PTHR45138:SF9">
    <property type="entry name" value="DIGUANYLATE CYCLASE DGCM-RELATED"/>
    <property type="match status" value="1"/>
</dbReference>
<dbReference type="GO" id="GO:0043709">
    <property type="term" value="P:cell adhesion involved in single-species biofilm formation"/>
    <property type="evidence" value="ECO:0007669"/>
    <property type="project" value="TreeGrafter"/>
</dbReference>
<keyword evidence="11" id="KW-0812">Transmembrane</keyword>
<dbReference type="FunFam" id="3.30.70.270:FF:000001">
    <property type="entry name" value="Diguanylate cyclase domain protein"/>
    <property type="match status" value="1"/>
</dbReference>
<dbReference type="InterPro" id="IPR035965">
    <property type="entry name" value="PAS-like_dom_sf"/>
</dbReference>
<dbReference type="EMBL" id="PIPQ01000001">
    <property type="protein sequence ID" value="RUO43712.1"/>
    <property type="molecule type" value="Genomic_DNA"/>
</dbReference>
<comment type="caution">
    <text evidence="14">The sequence shown here is derived from an EMBL/GenBank/DDBJ whole genome shotgun (WGS) entry which is preliminary data.</text>
</comment>
<dbReference type="InterPro" id="IPR029151">
    <property type="entry name" value="Sensor-like_sf"/>
</dbReference>
<dbReference type="PROSITE" id="PS50887">
    <property type="entry name" value="GGDEF"/>
    <property type="match status" value="1"/>
</dbReference>
<dbReference type="GO" id="GO:0052621">
    <property type="term" value="F:diguanylate cyclase activity"/>
    <property type="evidence" value="ECO:0007669"/>
    <property type="project" value="UniProtKB-EC"/>
</dbReference>
<evidence type="ECO:0000256" key="4">
    <source>
        <dbReference type="ARBA" id="ARBA00022553"/>
    </source>
</evidence>
<dbReference type="InterPro" id="IPR048760">
    <property type="entry name" value="VP0354-like_sensor_dom"/>
</dbReference>
<accession>A0A432X8J1</accession>
<dbReference type="Gene3D" id="3.30.70.270">
    <property type="match status" value="1"/>
</dbReference>
<dbReference type="InterPro" id="IPR000014">
    <property type="entry name" value="PAS"/>
</dbReference>
<feature type="transmembrane region" description="Helical" evidence="11">
    <location>
        <begin position="322"/>
        <end position="344"/>
    </location>
</feature>
<keyword evidence="8" id="KW-0067">ATP-binding</keyword>
<protein>
    <recommendedName>
        <fullName evidence="3">diguanylate cyclase</fullName>
        <ecNumber evidence="3">2.7.7.65</ecNumber>
    </recommendedName>
</protein>
<feature type="domain" description="PAS" evidence="12">
    <location>
        <begin position="359"/>
        <end position="430"/>
    </location>
</feature>
<dbReference type="Pfam" id="PF00990">
    <property type="entry name" value="GGDEF"/>
    <property type="match status" value="1"/>
</dbReference>
<dbReference type="Pfam" id="PF21623">
    <property type="entry name" value="HK_sensor_dom_bact"/>
    <property type="match status" value="1"/>
</dbReference>
<keyword evidence="7" id="KW-0418">Kinase</keyword>
<comment type="catalytic activity">
    <reaction evidence="10">
        <text>2 GTP = 3',3'-c-di-GMP + 2 diphosphate</text>
        <dbReference type="Rhea" id="RHEA:24898"/>
        <dbReference type="ChEBI" id="CHEBI:33019"/>
        <dbReference type="ChEBI" id="CHEBI:37565"/>
        <dbReference type="ChEBI" id="CHEBI:58805"/>
        <dbReference type="EC" id="2.7.7.65"/>
    </reaction>
</comment>
<dbReference type="Gene3D" id="3.30.450.20">
    <property type="entry name" value="PAS domain"/>
    <property type="match status" value="3"/>
</dbReference>
<dbReference type="NCBIfam" id="TIGR00229">
    <property type="entry name" value="sensory_box"/>
    <property type="match status" value="1"/>
</dbReference>
<dbReference type="AlphaFoldDB" id="A0A432X8J1"/>
<dbReference type="CDD" id="cd01949">
    <property type="entry name" value="GGDEF"/>
    <property type="match status" value="1"/>
</dbReference>
<evidence type="ECO:0000256" key="5">
    <source>
        <dbReference type="ARBA" id="ARBA00022679"/>
    </source>
</evidence>
<dbReference type="PANTHER" id="PTHR45138">
    <property type="entry name" value="REGULATORY COMPONENTS OF SENSORY TRANSDUCTION SYSTEM"/>
    <property type="match status" value="1"/>
</dbReference>
<sequence>MLKQIVYRSLLFCALLTAILWLAKSYYDSDLKEEAFARHKQTIQSARTLLHEHMLRTTQDIQQLSRFNAIRNFVISPSSETKEQAQHILLETARVFSQYDQLRIIAFDGQELIRIDNQGAEPELVATEKLQNKLTRYYVQEGLQLNPNEIYISPLDLNKEHGLIQTPYKPMVRIVSPILNNEGMPTALLVLNYKAAGLLNQFRNAFSKLDRAMLVNRDGFWLSNHFKENEWGWELNNTHLTLRNWHPNLWEQMQNNEVGSAVINDELFSYQNIHLANMYEGTSHGRYKDSLSFNSDIVDRVWTILVQSSKEQWQAGAVYKSYWFKVLLVALYVIVIALVYSLSIHRYQHKENLRLERLQLANFRDLYENAPIGYITLAADGMITNVNKMLLSYLGYKREDLVAKVNLKDLVVKDSESQAHDLLNALSEARTKQHRLLMKCKNGDTIVVSCNLTSRTDGIPTLEVGRCSVLDVSEQVKLENRLQHLAHNDPLTGLANRRYFDEFATHEFVKAQRHKSPISILAMDIDHFKKINDTYGHDVGDDILKSLANTCEGVIRSTDIMARFGGEEFVILMPDIDYDDAVIKANEIRETLAALKTPLSNGGIVQFTISIGVAAYSAELDTIDKILKSADMALYKAKESGRNKVC</sequence>
<dbReference type="RefSeq" id="WP_126756105.1">
    <property type="nucleotide sequence ID" value="NZ_PIPQ01000001.1"/>
</dbReference>
<comment type="subcellular location">
    <subcellularLocation>
        <location evidence="2">Membrane</location>
    </subcellularLocation>
</comment>
<dbReference type="Proteomes" id="UP000286976">
    <property type="component" value="Unassembled WGS sequence"/>
</dbReference>
<dbReference type="InterPro" id="IPR043128">
    <property type="entry name" value="Rev_trsase/Diguanyl_cyclase"/>
</dbReference>
<keyword evidence="11" id="KW-0472">Membrane</keyword>
<keyword evidence="4" id="KW-0597">Phosphoprotein</keyword>
<proteinExistence type="predicted"/>
<dbReference type="PROSITE" id="PS50112">
    <property type="entry name" value="PAS"/>
    <property type="match status" value="1"/>
</dbReference>
<dbReference type="CDD" id="cd00130">
    <property type="entry name" value="PAS"/>
    <property type="match status" value="1"/>
</dbReference>
<comment type="cofactor">
    <cofactor evidence="1">
        <name>Mg(2+)</name>
        <dbReference type="ChEBI" id="CHEBI:18420"/>
    </cofactor>
</comment>
<dbReference type="SMART" id="SM00091">
    <property type="entry name" value="PAS"/>
    <property type="match status" value="1"/>
</dbReference>